<comment type="caution">
    <text evidence="2">The sequence shown here is derived from an EMBL/GenBank/DDBJ whole genome shotgun (WGS) entry which is preliminary data.</text>
</comment>
<reference evidence="2" key="2">
    <citation type="submission" date="2020-06" db="EMBL/GenBank/DDBJ databases">
        <title>Helianthus annuus Genome sequencing and assembly Release 2.</title>
        <authorList>
            <person name="Gouzy J."/>
            <person name="Langlade N."/>
            <person name="Munos S."/>
        </authorList>
    </citation>
    <scope>NUCLEOTIDE SEQUENCE</scope>
    <source>
        <tissue evidence="2">Leaves</tissue>
    </source>
</reference>
<keyword evidence="1" id="KW-0732">Signal</keyword>
<proteinExistence type="predicted"/>
<evidence type="ECO:0000313" key="3">
    <source>
        <dbReference type="Proteomes" id="UP000215914"/>
    </source>
</evidence>
<sequence length="67" mass="7570">MKLSGVIFLVVLLTLVLISSQARNLQASLQPQINSRTGLIFETKATGEGPRRGGCWKCWQEYVHRRL</sequence>
<dbReference type="AlphaFoldDB" id="A0A9K3HKM3"/>
<protein>
    <submittedName>
        <fullName evidence="2">Uncharacterized protein</fullName>
    </submittedName>
</protein>
<dbReference type="Gramene" id="mRNA:HanXRQr2_Chr11g0468181">
    <property type="protein sequence ID" value="mRNA:HanXRQr2_Chr11g0468181"/>
    <property type="gene ID" value="HanXRQr2_Chr11g0468181"/>
</dbReference>
<evidence type="ECO:0000256" key="1">
    <source>
        <dbReference type="SAM" id="SignalP"/>
    </source>
</evidence>
<feature type="signal peptide" evidence="1">
    <location>
        <begin position="1"/>
        <end position="22"/>
    </location>
</feature>
<feature type="chain" id="PRO_5039942852" evidence="1">
    <location>
        <begin position="23"/>
        <end position="67"/>
    </location>
</feature>
<dbReference type="Proteomes" id="UP000215914">
    <property type="component" value="Unassembled WGS sequence"/>
</dbReference>
<gene>
    <name evidence="2" type="ORF">HanXRQr2_Chr11g0468181</name>
</gene>
<dbReference type="EMBL" id="MNCJ02000326">
    <property type="protein sequence ID" value="KAF5780099.1"/>
    <property type="molecule type" value="Genomic_DNA"/>
</dbReference>
<name>A0A9K3HKM3_HELAN</name>
<evidence type="ECO:0000313" key="2">
    <source>
        <dbReference type="EMBL" id="KAF5780099.1"/>
    </source>
</evidence>
<keyword evidence="3" id="KW-1185">Reference proteome</keyword>
<accession>A0A9K3HKM3</accession>
<reference evidence="2" key="1">
    <citation type="journal article" date="2017" name="Nature">
        <title>The sunflower genome provides insights into oil metabolism, flowering and Asterid evolution.</title>
        <authorList>
            <person name="Badouin H."/>
            <person name="Gouzy J."/>
            <person name="Grassa C.J."/>
            <person name="Murat F."/>
            <person name="Staton S.E."/>
            <person name="Cottret L."/>
            <person name="Lelandais-Briere C."/>
            <person name="Owens G.L."/>
            <person name="Carrere S."/>
            <person name="Mayjonade B."/>
            <person name="Legrand L."/>
            <person name="Gill N."/>
            <person name="Kane N.C."/>
            <person name="Bowers J.E."/>
            <person name="Hubner S."/>
            <person name="Bellec A."/>
            <person name="Berard A."/>
            <person name="Berges H."/>
            <person name="Blanchet N."/>
            <person name="Boniface M.C."/>
            <person name="Brunel D."/>
            <person name="Catrice O."/>
            <person name="Chaidir N."/>
            <person name="Claudel C."/>
            <person name="Donnadieu C."/>
            <person name="Faraut T."/>
            <person name="Fievet G."/>
            <person name="Helmstetter N."/>
            <person name="King M."/>
            <person name="Knapp S.J."/>
            <person name="Lai Z."/>
            <person name="Le Paslier M.C."/>
            <person name="Lippi Y."/>
            <person name="Lorenzon L."/>
            <person name="Mandel J.R."/>
            <person name="Marage G."/>
            <person name="Marchand G."/>
            <person name="Marquand E."/>
            <person name="Bret-Mestries E."/>
            <person name="Morien E."/>
            <person name="Nambeesan S."/>
            <person name="Nguyen T."/>
            <person name="Pegot-Espagnet P."/>
            <person name="Pouilly N."/>
            <person name="Raftis F."/>
            <person name="Sallet E."/>
            <person name="Schiex T."/>
            <person name="Thomas J."/>
            <person name="Vandecasteele C."/>
            <person name="Vares D."/>
            <person name="Vear F."/>
            <person name="Vautrin S."/>
            <person name="Crespi M."/>
            <person name="Mangin B."/>
            <person name="Burke J.M."/>
            <person name="Salse J."/>
            <person name="Munos S."/>
            <person name="Vincourt P."/>
            <person name="Rieseberg L.H."/>
            <person name="Langlade N.B."/>
        </authorList>
    </citation>
    <scope>NUCLEOTIDE SEQUENCE</scope>
    <source>
        <tissue evidence="2">Leaves</tissue>
    </source>
</reference>
<organism evidence="2 3">
    <name type="scientific">Helianthus annuus</name>
    <name type="common">Common sunflower</name>
    <dbReference type="NCBI Taxonomy" id="4232"/>
    <lineage>
        <taxon>Eukaryota</taxon>
        <taxon>Viridiplantae</taxon>
        <taxon>Streptophyta</taxon>
        <taxon>Embryophyta</taxon>
        <taxon>Tracheophyta</taxon>
        <taxon>Spermatophyta</taxon>
        <taxon>Magnoliopsida</taxon>
        <taxon>eudicotyledons</taxon>
        <taxon>Gunneridae</taxon>
        <taxon>Pentapetalae</taxon>
        <taxon>asterids</taxon>
        <taxon>campanulids</taxon>
        <taxon>Asterales</taxon>
        <taxon>Asteraceae</taxon>
        <taxon>Asteroideae</taxon>
        <taxon>Heliantheae alliance</taxon>
        <taxon>Heliantheae</taxon>
        <taxon>Helianthus</taxon>
    </lineage>
</organism>